<feature type="transmembrane region" description="Helical" evidence="1">
    <location>
        <begin position="373"/>
        <end position="397"/>
    </location>
</feature>
<feature type="transmembrane region" description="Helical" evidence="1">
    <location>
        <begin position="50"/>
        <end position="74"/>
    </location>
</feature>
<feature type="transmembrane region" description="Helical" evidence="1">
    <location>
        <begin position="333"/>
        <end position="353"/>
    </location>
</feature>
<dbReference type="EMBL" id="KP710590">
    <property type="protein sequence ID" value="AJR19372.1"/>
    <property type="molecule type" value="Genomic_DNA"/>
</dbReference>
<keyword evidence="1" id="KW-1133">Transmembrane helix</keyword>
<feature type="transmembrane region" description="Helical" evidence="1">
    <location>
        <begin position="135"/>
        <end position="154"/>
    </location>
</feature>
<feature type="transmembrane region" description="Helical" evidence="1">
    <location>
        <begin position="166"/>
        <end position="191"/>
    </location>
</feature>
<evidence type="ECO:0000313" key="2">
    <source>
        <dbReference type="EMBL" id="AJR19372.1"/>
    </source>
</evidence>
<feature type="transmembrane region" description="Helical" evidence="1">
    <location>
        <begin position="12"/>
        <end position="30"/>
    </location>
</feature>
<proteinExistence type="predicted"/>
<dbReference type="NCBIfam" id="NF033860">
    <property type="entry name" value="Wzy_O6_O28"/>
    <property type="match status" value="1"/>
</dbReference>
<sequence length="413" mass="47890">MFDDGDKMSIGILVLVFYVIVNFVMGIVFFNDGFLGGDFYGEKIDNKDLFLWVLGGELLLLITFYAIAVLIVKFTFNKRYPEDYYTVSELALKRFNIFLIVLQTSFILFIFATGFGRISLLMDENSSAANINSPIKYIFVILLPDFLFIVYFLVQKNNKKTIVNLSLYLISNIVRGWVSGPVLLIMAIFLVKKFSFKKIKIKTIISLVTCFIIFVPLVTSLKFGVRFQNDEISAVDLVQDSIENNVSYYLRTLNRFQHISEAYSFMDSMTFIRKDYADNRIALPFFTNDFINITSKIFSFEPQNLLTYGSKVLLDRPFGNIQSGILPWLSIDYFFSISYILTFFIFTILLSRFCKMLTLGYPVSKNIVIWFTIYYYAHGWLFSYMNLLIAMMIFIIFSKVFGGKILNKDNNYA</sequence>
<feature type="transmembrane region" description="Helical" evidence="1">
    <location>
        <begin position="95"/>
        <end position="115"/>
    </location>
</feature>
<organism evidence="2">
    <name type="scientific">Escherichia coli</name>
    <dbReference type="NCBI Taxonomy" id="562"/>
    <lineage>
        <taxon>Bacteria</taxon>
        <taxon>Pseudomonadati</taxon>
        <taxon>Pseudomonadota</taxon>
        <taxon>Gammaproteobacteria</taxon>
        <taxon>Enterobacterales</taxon>
        <taxon>Enterobacteriaceae</taxon>
        <taxon>Escherichia</taxon>
    </lineage>
</organism>
<reference evidence="2" key="1">
    <citation type="submission" date="2015-01" db="EMBL/GenBank/DDBJ databases">
        <authorList>
            <person name="Xiang T."/>
            <person name="Song Y."/>
            <person name="Huang L."/>
            <person name="Wang B."/>
            <person name="Wu P."/>
        </authorList>
    </citation>
    <scope>NUCLEOTIDE SEQUENCE</scope>
    <source>
        <strain evidence="2">K 1a</strain>
    </source>
</reference>
<keyword evidence="1" id="KW-0812">Transmembrane</keyword>
<gene>
    <name evidence="2" type="primary">wzy</name>
</gene>
<reference evidence="2" key="2">
    <citation type="journal article" date="2016" name="PLoS ONE">
        <title>Comparison of O-Antigen Gene Clusters of All O-Serogroups of Escherichia coli and Proposal for Adopting a New Nomenclature for O-Typing.</title>
        <authorList>
            <person name="DebRoy C."/>
            <person name="Fratamico P.M."/>
            <person name="Yan X."/>
            <person name="Baranzoni G."/>
            <person name="Liu Y."/>
            <person name="Needleman D.S."/>
            <person name="Tebbs R."/>
            <person name="O'Connell C.D."/>
            <person name="Allred A."/>
            <person name="Swimley M."/>
            <person name="Mwangi M."/>
            <person name="Kapur V."/>
            <person name="Raygoza Garay J.A."/>
            <person name="Roberts E.L."/>
            <person name="Katani R."/>
        </authorList>
    </citation>
    <scope>NUCLEOTIDE SEQUENCE</scope>
    <source>
        <strain evidence="2">K 1a</strain>
    </source>
</reference>
<dbReference type="AlphaFoldDB" id="A0A0D3QU97"/>
<name>A0A0D3QU97_ECOLX</name>
<feature type="transmembrane region" description="Helical" evidence="1">
    <location>
        <begin position="203"/>
        <end position="221"/>
    </location>
</feature>
<keyword evidence="1" id="KW-0472">Membrane</keyword>
<evidence type="ECO:0000256" key="1">
    <source>
        <dbReference type="SAM" id="Phobius"/>
    </source>
</evidence>
<protein>
    <submittedName>
        <fullName evidence="2">O-antigen polymerase</fullName>
    </submittedName>
</protein>
<accession>A0A0D3QU97</accession>